<evidence type="ECO:0000256" key="3">
    <source>
        <dbReference type="SAM" id="MobiDB-lite"/>
    </source>
</evidence>
<dbReference type="InterPro" id="IPR000182">
    <property type="entry name" value="GNAT_dom"/>
</dbReference>
<organism evidence="5 6">
    <name type="scientific">Flexivirga alba</name>
    <dbReference type="NCBI Taxonomy" id="702742"/>
    <lineage>
        <taxon>Bacteria</taxon>
        <taxon>Bacillati</taxon>
        <taxon>Actinomycetota</taxon>
        <taxon>Actinomycetes</taxon>
        <taxon>Micrococcales</taxon>
        <taxon>Dermacoccaceae</taxon>
        <taxon>Flexivirga</taxon>
    </lineage>
</organism>
<keyword evidence="1 5" id="KW-0808">Transferase</keyword>
<dbReference type="Proteomes" id="UP001596298">
    <property type="component" value="Unassembled WGS sequence"/>
</dbReference>
<evidence type="ECO:0000313" key="6">
    <source>
        <dbReference type="Proteomes" id="UP001596298"/>
    </source>
</evidence>
<name>A0ABW2AGX6_9MICO</name>
<dbReference type="PROSITE" id="PS51186">
    <property type="entry name" value="GNAT"/>
    <property type="match status" value="1"/>
</dbReference>
<keyword evidence="6" id="KW-1185">Reference proteome</keyword>
<dbReference type="EC" id="2.3.-.-" evidence="5"/>
<keyword evidence="2 5" id="KW-0012">Acyltransferase</keyword>
<dbReference type="SUPFAM" id="SSF55729">
    <property type="entry name" value="Acyl-CoA N-acyltransferases (Nat)"/>
    <property type="match status" value="1"/>
</dbReference>
<evidence type="ECO:0000256" key="2">
    <source>
        <dbReference type="ARBA" id="ARBA00023315"/>
    </source>
</evidence>
<protein>
    <submittedName>
        <fullName evidence="5">GNAT family N-acetyltransferase</fullName>
        <ecNumber evidence="5">2.3.-.-</ecNumber>
    </submittedName>
</protein>
<feature type="region of interest" description="Disordered" evidence="3">
    <location>
        <begin position="150"/>
        <end position="195"/>
    </location>
</feature>
<dbReference type="InterPro" id="IPR050832">
    <property type="entry name" value="Bact_Acetyltransf"/>
</dbReference>
<evidence type="ECO:0000256" key="1">
    <source>
        <dbReference type="ARBA" id="ARBA00022679"/>
    </source>
</evidence>
<evidence type="ECO:0000259" key="4">
    <source>
        <dbReference type="PROSITE" id="PS51186"/>
    </source>
</evidence>
<dbReference type="CDD" id="cd04301">
    <property type="entry name" value="NAT_SF"/>
    <property type="match status" value="1"/>
</dbReference>
<dbReference type="PANTHER" id="PTHR43877">
    <property type="entry name" value="AMINOALKYLPHOSPHONATE N-ACETYLTRANSFERASE-RELATED-RELATED"/>
    <property type="match status" value="1"/>
</dbReference>
<dbReference type="PANTHER" id="PTHR43877:SF2">
    <property type="entry name" value="AMINOALKYLPHOSPHONATE N-ACETYLTRANSFERASE-RELATED"/>
    <property type="match status" value="1"/>
</dbReference>
<dbReference type="GO" id="GO:0016746">
    <property type="term" value="F:acyltransferase activity"/>
    <property type="evidence" value="ECO:0007669"/>
    <property type="project" value="UniProtKB-KW"/>
</dbReference>
<reference evidence="6" key="1">
    <citation type="journal article" date="2019" name="Int. J. Syst. Evol. Microbiol.">
        <title>The Global Catalogue of Microorganisms (GCM) 10K type strain sequencing project: providing services to taxonomists for standard genome sequencing and annotation.</title>
        <authorList>
            <consortium name="The Broad Institute Genomics Platform"/>
            <consortium name="The Broad Institute Genome Sequencing Center for Infectious Disease"/>
            <person name="Wu L."/>
            <person name="Ma J."/>
        </authorList>
    </citation>
    <scope>NUCLEOTIDE SEQUENCE [LARGE SCALE GENOMIC DNA]</scope>
    <source>
        <strain evidence="6">CCUG 58127</strain>
    </source>
</reference>
<dbReference type="Gene3D" id="3.40.630.30">
    <property type="match status" value="1"/>
</dbReference>
<dbReference type="Pfam" id="PF00583">
    <property type="entry name" value="Acetyltransf_1"/>
    <property type="match status" value="1"/>
</dbReference>
<dbReference type="EMBL" id="JBHSWH010000001">
    <property type="protein sequence ID" value="MFC6706113.1"/>
    <property type="molecule type" value="Genomic_DNA"/>
</dbReference>
<evidence type="ECO:0000313" key="5">
    <source>
        <dbReference type="EMBL" id="MFC6706113.1"/>
    </source>
</evidence>
<gene>
    <name evidence="5" type="ORF">ACFQDH_12805</name>
</gene>
<dbReference type="RefSeq" id="WP_382401856.1">
    <property type="nucleotide sequence ID" value="NZ_JBHSWH010000001.1"/>
</dbReference>
<accession>A0ABW2AGX6</accession>
<proteinExistence type="predicted"/>
<feature type="compositionally biased region" description="Basic and acidic residues" evidence="3">
    <location>
        <begin position="152"/>
        <end position="175"/>
    </location>
</feature>
<comment type="caution">
    <text evidence="5">The sequence shown here is derived from an EMBL/GenBank/DDBJ whole genome shotgun (WGS) entry which is preliminary data.</text>
</comment>
<dbReference type="InterPro" id="IPR016181">
    <property type="entry name" value="Acyl_CoA_acyltransferase"/>
</dbReference>
<feature type="domain" description="N-acetyltransferase" evidence="4">
    <location>
        <begin position="2"/>
        <end position="160"/>
    </location>
</feature>
<sequence>MIDIRPMQARDRGAVLELADRLTVGVASWRAPELVLRAVRSWVSGDIDKVGEELMIYVAAEGADVVGFVAVTEDTHWTGERDAYIGELVIRPDLERQGVGRQLVRAAELWASARGLRRIRLSTGAANTAALSLYGALGYQCEDVTLSSGVADLRDRADPDDPDRSTGDRNHDKGAPAEAVTPTSRVPGSPGHRRP</sequence>